<sequence>MKRTSVRAAFPFAAALTAVTLWVTQTVAGRQHIPFTTLADYLMEAAFALTLATGVLAVVALRAAHAAVPGWGRLGDVGAVLYGLGQALVLVSATVTLVTAEELPLPQALFLPGLVLWAAGTALVAVAAYRAGVLPRPVSVLLPASFVLMLVLGDAGSLAPAATWAVIGVRLMVRERPVAASG</sequence>
<evidence type="ECO:0000313" key="3">
    <source>
        <dbReference type="Proteomes" id="UP001602119"/>
    </source>
</evidence>
<keyword evidence="1" id="KW-0812">Transmembrane</keyword>
<feature type="transmembrane region" description="Helical" evidence="1">
    <location>
        <begin position="77"/>
        <end position="97"/>
    </location>
</feature>
<feature type="transmembrane region" description="Helical" evidence="1">
    <location>
        <begin position="45"/>
        <end position="65"/>
    </location>
</feature>
<proteinExistence type="predicted"/>
<dbReference type="RefSeq" id="WP_387346315.1">
    <property type="nucleotide sequence ID" value="NZ_JBIAXI010000026.1"/>
</dbReference>
<accession>A0ABW6VJ79</accession>
<feature type="transmembrane region" description="Helical" evidence="1">
    <location>
        <begin position="141"/>
        <end position="167"/>
    </location>
</feature>
<evidence type="ECO:0000256" key="1">
    <source>
        <dbReference type="SAM" id="Phobius"/>
    </source>
</evidence>
<dbReference type="EMBL" id="JBIAXI010000026">
    <property type="protein sequence ID" value="MFF4777819.1"/>
    <property type="molecule type" value="Genomic_DNA"/>
</dbReference>
<organism evidence="2 3">
    <name type="scientific">Microtetraspora fusca</name>
    <dbReference type="NCBI Taxonomy" id="1997"/>
    <lineage>
        <taxon>Bacteria</taxon>
        <taxon>Bacillati</taxon>
        <taxon>Actinomycetota</taxon>
        <taxon>Actinomycetes</taxon>
        <taxon>Streptosporangiales</taxon>
        <taxon>Streptosporangiaceae</taxon>
        <taxon>Microtetraspora</taxon>
    </lineage>
</organism>
<keyword evidence="1" id="KW-0472">Membrane</keyword>
<evidence type="ECO:0008006" key="4">
    <source>
        <dbReference type="Google" id="ProtNLM"/>
    </source>
</evidence>
<gene>
    <name evidence="2" type="ORF">ACFY05_33835</name>
</gene>
<dbReference type="Proteomes" id="UP001602119">
    <property type="component" value="Unassembled WGS sequence"/>
</dbReference>
<keyword evidence="1" id="KW-1133">Transmembrane helix</keyword>
<evidence type="ECO:0000313" key="2">
    <source>
        <dbReference type="EMBL" id="MFF4777819.1"/>
    </source>
</evidence>
<protein>
    <recommendedName>
        <fullName evidence="4">DUF4386 family protein</fullName>
    </recommendedName>
</protein>
<keyword evidence="3" id="KW-1185">Reference proteome</keyword>
<comment type="caution">
    <text evidence="2">The sequence shown here is derived from an EMBL/GenBank/DDBJ whole genome shotgun (WGS) entry which is preliminary data.</text>
</comment>
<reference evidence="2 3" key="1">
    <citation type="submission" date="2024-10" db="EMBL/GenBank/DDBJ databases">
        <title>The Natural Products Discovery Center: Release of the First 8490 Sequenced Strains for Exploring Actinobacteria Biosynthetic Diversity.</title>
        <authorList>
            <person name="Kalkreuter E."/>
            <person name="Kautsar S.A."/>
            <person name="Yang D."/>
            <person name="Bader C.D."/>
            <person name="Teijaro C.N."/>
            <person name="Fluegel L."/>
            <person name="Davis C.M."/>
            <person name="Simpson J.R."/>
            <person name="Lauterbach L."/>
            <person name="Steele A.D."/>
            <person name="Gui C."/>
            <person name="Meng S."/>
            <person name="Li G."/>
            <person name="Viehrig K."/>
            <person name="Ye F."/>
            <person name="Su P."/>
            <person name="Kiefer A.F."/>
            <person name="Nichols A."/>
            <person name="Cepeda A.J."/>
            <person name="Yan W."/>
            <person name="Fan B."/>
            <person name="Jiang Y."/>
            <person name="Adhikari A."/>
            <person name="Zheng C.-J."/>
            <person name="Schuster L."/>
            <person name="Cowan T.M."/>
            <person name="Smanski M.J."/>
            <person name="Chevrette M.G."/>
            <person name="De Carvalho L.P.S."/>
            <person name="Shen B."/>
        </authorList>
    </citation>
    <scope>NUCLEOTIDE SEQUENCE [LARGE SCALE GENOMIC DNA]</scope>
    <source>
        <strain evidence="2 3">NPDC001281</strain>
    </source>
</reference>
<feature type="transmembrane region" description="Helical" evidence="1">
    <location>
        <begin position="109"/>
        <end position="129"/>
    </location>
</feature>
<name>A0ABW6VJ79_MICFU</name>